<dbReference type="InterPro" id="IPR036291">
    <property type="entry name" value="NAD(P)-bd_dom_sf"/>
</dbReference>
<dbReference type="InterPro" id="IPR002347">
    <property type="entry name" value="SDR_fam"/>
</dbReference>
<dbReference type="Proteomes" id="UP000554520">
    <property type="component" value="Unassembled WGS sequence"/>
</dbReference>
<evidence type="ECO:0000256" key="1">
    <source>
        <dbReference type="ARBA" id="ARBA00006484"/>
    </source>
</evidence>
<dbReference type="PRINTS" id="PR00081">
    <property type="entry name" value="GDHRDH"/>
</dbReference>
<dbReference type="CDD" id="cd05344">
    <property type="entry name" value="BKR_like_SDR_like"/>
    <property type="match status" value="1"/>
</dbReference>
<comment type="caution">
    <text evidence="2">The sequence shown here is derived from an EMBL/GenBank/DDBJ whole genome shotgun (WGS) entry which is preliminary data.</text>
</comment>
<name>A0A839UH74_9HYPH</name>
<keyword evidence="2" id="KW-0560">Oxidoreductase</keyword>
<sequence length="258" mass="27177">MKLGIEGRWAIVCASSRGLGKGCAMALAQEGVNVVINGVTAATLERTADKIRSATGVAVKPVVADVSTEEGRQRLLAACPQPDILVNNAGGPPTGDFRNFTREQWLSALDTNMLAPIELIKATIDGMIDRRFGRIVNITSISVKAPIGSLGLSNGARSGLTGFAAGIARDVSRHNVTINNILPGSFGTDRLRDNANDARQEGQSVDDVLAEWKSGESSGRFGEPHELGAVCAFLCGMDAGYITRQNIFLDGGSYPGTF</sequence>
<dbReference type="EMBL" id="JACHXN010000028">
    <property type="protein sequence ID" value="MBB3149164.1"/>
    <property type="molecule type" value="Genomic_DNA"/>
</dbReference>
<evidence type="ECO:0000313" key="3">
    <source>
        <dbReference type="Proteomes" id="UP000554520"/>
    </source>
</evidence>
<dbReference type="PANTHER" id="PTHR42879:SF6">
    <property type="entry name" value="NADPH-DEPENDENT REDUCTASE BACG"/>
    <property type="match status" value="1"/>
</dbReference>
<dbReference type="Gene3D" id="3.40.50.720">
    <property type="entry name" value="NAD(P)-binding Rossmann-like Domain"/>
    <property type="match status" value="1"/>
</dbReference>
<dbReference type="InterPro" id="IPR050259">
    <property type="entry name" value="SDR"/>
</dbReference>
<gene>
    <name evidence="2" type="ORF">FHS21_005616</name>
</gene>
<proteinExistence type="inferred from homology"/>
<dbReference type="SUPFAM" id="SSF51735">
    <property type="entry name" value="NAD(P)-binding Rossmann-fold domains"/>
    <property type="match status" value="1"/>
</dbReference>
<dbReference type="Pfam" id="PF13561">
    <property type="entry name" value="adh_short_C2"/>
    <property type="match status" value="1"/>
</dbReference>
<dbReference type="RefSeq" id="WP_183664878.1">
    <property type="nucleotide sequence ID" value="NZ_JACHXN010000028.1"/>
</dbReference>
<organism evidence="2 3">
    <name type="scientific">Phyllobacterium trifolii</name>
    <dbReference type="NCBI Taxonomy" id="300193"/>
    <lineage>
        <taxon>Bacteria</taxon>
        <taxon>Pseudomonadati</taxon>
        <taxon>Pseudomonadota</taxon>
        <taxon>Alphaproteobacteria</taxon>
        <taxon>Hyphomicrobiales</taxon>
        <taxon>Phyllobacteriaceae</taxon>
        <taxon>Phyllobacterium</taxon>
    </lineage>
</organism>
<reference evidence="2 3" key="1">
    <citation type="submission" date="2020-08" db="EMBL/GenBank/DDBJ databases">
        <title>Genomic Encyclopedia of Type Strains, Phase III (KMG-III): the genomes of soil and plant-associated and newly described type strains.</title>
        <authorList>
            <person name="Whitman W."/>
        </authorList>
    </citation>
    <scope>NUCLEOTIDE SEQUENCE [LARGE SCALE GENOMIC DNA]</scope>
    <source>
        <strain evidence="2 3">CECT 7015</strain>
    </source>
</reference>
<dbReference type="EC" id="1.1.1.100" evidence="2"/>
<comment type="similarity">
    <text evidence="1">Belongs to the short-chain dehydrogenases/reductases (SDR) family.</text>
</comment>
<keyword evidence="3" id="KW-1185">Reference proteome</keyword>
<dbReference type="FunFam" id="3.40.50.720:FF:000642">
    <property type="entry name" value="Short-chain dehydrogenase/reductase SDR"/>
    <property type="match status" value="1"/>
</dbReference>
<dbReference type="PRINTS" id="PR00080">
    <property type="entry name" value="SDRFAMILY"/>
</dbReference>
<dbReference type="GO" id="GO:0004316">
    <property type="term" value="F:3-oxoacyl-[acyl-carrier-protein] reductase (NADPH) activity"/>
    <property type="evidence" value="ECO:0007669"/>
    <property type="project" value="UniProtKB-EC"/>
</dbReference>
<evidence type="ECO:0000313" key="2">
    <source>
        <dbReference type="EMBL" id="MBB3149164.1"/>
    </source>
</evidence>
<dbReference type="PANTHER" id="PTHR42879">
    <property type="entry name" value="3-OXOACYL-(ACYL-CARRIER-PROTEIN) REDUCTASE"/>
    <property type="match status" value="1"/>
</dbReference>
<accession>A0A839UH74</accession>
<dbReference type="AlphaFoldDB" id="A0A839UH74"/>
<protein>
    <submittedName>
        <fullName evidence="2">3-oxoacyl-[acyl-carrier protein] reductase</fullName>
        <ecNumber evidence="2">1.1.1.100</ecNumber>
    </submittedName>
</protein>